<evidence type="ECO:0000256" key="3">
    <source>
        <dbReference type="ARBA" id="ARBA00022786"/>
    </source>
</evidence>
<dbReference type="Proteomes" id="UP001146120">
    <property type="component" value="Unassembled WGS sequence"/>
</dbReference>
<feature type="compositionally biased region" description="Basic residues" evidence="4">
    <location>
        <begin position="419"/>
        <end position="428"/>
    </location>
</feature>
<feature type="region of interest" description="Disordered" evidence="4">
    <location>
        <begin position="630"/>
        <end position="655"/>
    </location>
</feature>
<proteinExistence type="inferred from homology"/>
<dbReference type="GO" id="GO:0034976">
    <property type="term" value="P:response to endoplasmic reticulum stress"/>
    <property type="evidence" value="ECO:0007669"/>
    <property type="project" value="TreeGrafter"/>
</dbReference>
<dbReference type="InterPro" id="IPR056580">
    <property type="entry name" value="Ufl1_dom"/>
</dbReference>
<dbReference type="Pfam" id="PF09743">
    <property type="entry name" value="E3_UFM1_ligase"/>
    <property type="match status" value="1"/>
</dbReference>
<keyword evidence="8" id="KW-1185">Reference proteome</keyword>
<evidence type="ECO:0008006" key="9">
    <source>
        <dbReference type="Google" id="ProtNLM"/>
    </source>
</evidence>
<sequence length="822" mass="90344">MDEIALLQAQLAAVQQQESALRLSDHNVIDLLLKLQRLGKVQIVHTLTGKQILTPLQVEREIQDYVTLNAGRVSLSTLQQLLNIDRSHVEKYVAQLAKSSRGKGGSATDSQYFVINNGEEVLTNWYLDAIMEDTNTLMQENGTMSIGELAQQYGFTVEYMKDVVMSRLGSILHAQEKSNVLYTSSFVQSQKAQIRGVYSAITRPTFVPDVVRSNRFDEKVAEEYLQELIDQRVLQGTLRGREYVPLVFLEAQRESMYSFFEQNGYLDNARANQLQVTRPFEFLKKRFPDAIALKHCVISHALQLQVEGSIEVAINDAWFVDVSAVLPSAIHPTDVALLLAKSPFVARGSAQALQICDQYAVSKAMLDACMEKFKEDAATRATKAAAERKRNSTAVQQEQPSTRGGDDLDDDDDDFAGGKRGKKGKKNAKNVQEEAPPSDRKSKRGGKGAKAANDEASKGKGGKAKKGKRGGDEPSSTGGDSSKRGAAGVVSIVPSREEMSELLVGWFDALEGDETLIEGVIDHLEADIDVVYSSALQAAMSSIIRGDAASLRELRKKFEDRFDDLYSLLLVLEKGFNKLQLQVDAKDQALTEALALVEKHLLEASCVELTACTTSFVAESNSLELEGVPPFTPPAADDGQEHSNVEPMTSLSEENKKALEKNLPASTASALVRMWTLSTAGRLSLSDFMLHISVLAEALSMPLRKMDRKKERQIIFAYRHTTVQDLEATTTCTTHAAALVLQLFFQQATGLPAKFPRDAMGFAQVVLEAFRPSTPPAALEKLEELVQLACAGEWDTHWSGLLAEAQRLVTAKDIAAALEQEQ</sequence>
<dbReference type="GO" id="GO:0032434">
    <property type="term" value="P:regulation of proteasomal ubiquitin-dependent protein catabolic process"/>
    <property type="evidence" value="ECO:0007669"/>
    <property type="project" value="TreeGrafter"/>
</dbReference>
<dbReference type="AlphaFoldDB" id="A0AAV2Z3S5"/>
<dbReference type="EMBL" id="DAKRPA010000068">
    <property type="protein sequence ID" value="DBA00214.1"/>
    <property type="molecule type" value="Genomic_DNA"/>
</dbReference>
<keyword evidence="3" id="KW-0833">Ubl conjugation pathway</keyword>
<dbReference type="GO" id="GO:1990592">
    <property type="term" value="P:protein K69-linked ufmylation"/>
    <property type="evidence" value="ECO:0007669"/>
    <property type="project" value="TreeGrafter"/>
</dbReference>
<dbReference type="PANTHER" id="PTHR31057:SF0">
    <property type="entry name" value="E3 UFM1-PROTEIN LIGASE 1"/>
    <property type="match status" value="1"/>
</dbReference>
<keyword evidence="2" id="KW-0808">Transferase</keyword>
<dbReference type="Pfam" id="PF25870">
    <property type="entry name" value="WHD_UFL1_5th"/>
    <property type="match status" value="1"/>
</dbReference>
<evidence type="ECO:0000256" key="1">
    <source>
        <dbReference type="ARBA" id="ARBA00010789"/>
    </source>
</evidence>
<dbReference type="GO" id="GO:0005789">
    <property type="term" value="C:endoplasmic reticulum membrane"/>
    <property type="evidence" value="ECO:0007669"/>
    <property type="project" value="TreeGrafter"/>
</dbReference>
<evidence type="ECO:0000313" key="8">
    <source>
        <dbReference type="Proteomes" id="UP001146120"/>
    </source>
</evidence>
<feature type="compositionally biased region" description="Polar residues" evidence="4">
    <location>
        <begin position="392"/>
        <end position="402"/>
    </location>
</feature>
<dbReference type="InterPro" id="IPR018611">
    <property type="entry name" value="Ufl1"/>
</dbReference>
<evidence type="ECO:0000259" key="6">
    <source>
        <dbReference type="Pfam" id="PF23659"/>
    </source>
</evidence>
<feature type="domain" description="E3 UFM1-protein ligase 1-like N-terminal" evidence="5">
    <location>
        <begin position="3"/>
        <end position="282"/>
    </location>
</feature>
<dbReference type="Pfam" id="PF23659">
    <property type="entry name" value="UFL1"/>
    <property type="match status" value="1"/>
</dbReference>
<dbReference type="GO" id="GO:0061666">
    <property type="term" value="F:UFM1 ligase activity"/>
    <property type="evidence" value="ECO:0007669"/>
    <property type="project" value="InterPro"/>
</dbReference>
<feature type="region of interest" description="Disordered" evidence="4">
    <location>
        <begin position="384"/>
        <end position="487"/>
    </location>
</feature>
<comment type="caution">
    <text evidence="7">The sequence shown here is derived from an EMBL/GenBank/DDBJ whole genome shotgun (WGS) entry which is preliminary data.</text>
</comment>
<evidence type="ECO:0000313" key="7">
    <source>
        <dbReference type="EMBL" id="DBA00214.1"/>
    </source>
</evidence>
<reference evidence="7" key="1">
    <citation type="submission" date="2022-11" db="EMBL/GenBank/DDBJ databases">
        <authorList>
            <person name="Morgan W.R."/>
            <person name="Tartar A."/>
        </authorList>
    </citation>
    <scope>NUCLEOTIDE SEQUENCE</scope>
    <source>
        <strain evidence="7">ARSEF 373</strain>
    </source>
</reference>
<evidence type="ECO:0000256" key="2">
    <source>
        <dbReference type="ARBA" id="ARBA00022679"/>
    </source>
</evidence>
<dbReference type="InterPro" id="IPR056579">
    <property type="entry name" value="Ufl1_N"/>
</dbReference>
<name>A0AAV2Z3S5_9STRA</name>
<evidence type="ECO:0000259" key="5">
    <source>
        <dbReference type="Pfam" id="PF09743"/>
    </source>
</evidence>
<gene>
    <name evidence="7" type="ORF">N0F65_007839</name>
</gene>
<reference evidence="7" key="2">
    <citation type="journal article" date="2023" name="Microbiol Resour">
        <title>Decontamination and Annotation of the Draft Genome Sequence of the Oomycete Lagenidium giganteum ARSEF 373.</title>
        <authorList>
            <person name="Morgan W.R."/>
            <person name="Tartar A."/>
        </authorList>
    </citation>
    <scope>NUCLEOTIDE SEQUENCE</scope>
    <source>
        <strain evidence="7">ARSEF 373</strain>
    </source>
</reference>
<comment type="similarity">
    <text evidence="1">Belongs to the UFL1 family.</text>
</comment>
<organism evidence="7 8">
    <name type="scientific">Lagenidium giganteum</name>
    <dbReference type="NCBI Taxonomy" id="4803"/>
    <lineage>
        <taxon>Eukaryota</taxon>
        <taxon>Sar</taxon>
        <taxon>Stramenopiles</taxon>
        <taxon>Oomycota</taxon>
        <taxon>Peronosporomycetes</taxon>
        <taxon>Pythiales</taxon>
        <taxon>Pythiaceae</taxon>
    </lineage>
</organism>
<dbReference type="PANTHER" id="PTHR31057">
    <property type="entry name" value="E3 UFM1-PROTEIN LIGASE 1"/>
    <property type="match status" value="1"/>
</dbReference>
<feature type="domain" description="E3 UFM1-protein ligase 1-like" evidence="6">
    <location>
        <begin position="556"/>
        <end position="705"/>
    </location>
</feature>
<accession>A0AAV2Z3S5</accession>
<evidence type="ECO:0000256" key="4">
    <source>
        <dbReference type="SAM" id="MobiDB-lite"/>
    </source>
</evidence>
<protein>
    <recommendedName>
        <fullName evidence="9">E3 UFM1-protein ligase 1</fullName>
    </recommendedName>
</protein>